<evidence type="ECO:0000313" key="5">
    <source>
        <dbReference type="Proteomes" id="UP001164472"/>
    </source>
</evidence>
<sequence length="714" mass="80754">MSKVYTPYHFAPLSKWVYMPDWAHLVSQDVPFEDGYSGMIEYNLTNMTALCVGDRKDKNNVLRIARNPLGTPVIPGSSLKGMLRNVLDICSFGKFNQIDDKQLSYRDISAQSDYLNKIIKNNPPIAGWIKYDVKKQVWTFTKCKFAKVHHDVIKSDLKIAISNEDKAIERYAKLPLTSNYKATISEPRGKQKNCWAENLGKGDIEGQFVFTNKRIKGQGDANFYNFSYFFYGKQSEISSDTIQQEVDNLFSNHRSVTAKVGGVEYDQVDYIQKHSHPEHGIPVFALMMRGKVHSFGFANMPRVSYKHSTQSLLDNLSKEHSEPSYFSLSELIFGALRDEGYGLKSRVNFSDAVLQTKERSVTSGPVVLSGPKSSFLGAYIEQTEPENYKSYDHDDAELSGWKRYPVKPMFEENELSNDNQAVQSKLEMLSPSHEFKGHISFHNLKKEELASLVWVLTLNDSLGHYHSLGHGKPLGAGAVQISIETNNSLIISNDGRQTEFDVAKQVEAFVAHMDAQVTPKGKWLQTPQLQYLLAMCSDNVSFDNDFKYLPLTSFKEIKNKKSAIDLIEYGGELLSRSKHSPERRGSMSFAKGRLAGLFDKDSNYHKDLQQMAEEKAILAERDLEKAKQEEEKAALEDASPFDKNLGLLTLLVADQDSLSKTEKKNKANELRSITKELKELTLSPDELAQLVAQVSQITIAEKDTQKLLKWLNNQ</sequence>
<dbReference type="EMBL" id="CP101527">
    <property type="protein sequence ID" value="UZW76586.1"/>
    <property type="molecule type" value="Genomic_DNA"/>
</dbReference>
<evidence type="ECO:0000313" key="4">
    <source>
        <dbReference type="EMBL" id="UZW76586.1"/>
    </source>
</evidence>
<dbReference type="RefSeq" id="WP_251812790.1">
    <property type="nucleotide sequence ID" value="NZ_CP101527.1"/>
</dbReference>
<organism evidence="4 5">
    <name type="scientific">Alkalimarinus sediminis</name>
    <dbReference type="NCBI Taxonomy" id="1632866"/>
    <lineage>
        <taxon>Bacteria</taxon>
        <taxon>Pseudomonadati</taxon>
        <taxon>Pseudomonadota</taxon>
        <taxon>Gammaproteobacteria</taxon>
        <taxon>Alteromonadales</taxon>
        <taxon>Alteromonadaceae</taxon>
        <taxon>Alkalimarinus</taxon>
    </lineage>
</organism>
<name>A0A9E8HU61_9ALTE</name>
<keyword evidence="5" id="KW-1185">Reference proteome</keyword>
<dbReference type="GO" id="GO:0051607">
    <property type="term" value="P:defense response to virus"/>
    <property type="evidence" value="ECO:0007669"/>
    <property type="project" value="UniProtKB-KW"/>
</dbReference>
<accession>A0A9E8HU61</accession>
<dbReference type="Proteomes" id="UP001164472">
    <property type="component" value="Chromosome"/>
</dbReference>
<proteinExistence type="predicted"/>
<feature type="coiled-coil region" evidence="2">
    <location>
        <begin position="609"/>
        <end position="638"/>
    </location>
</feature>
<protein>
    <submittedName>
        <fullName evidence="4">TIGR03986 family CRISPR-associated RAMP protein</fullName>
    </submittedName>
</protein>
<feature type="domain" description="CRISPR type III-associated protein" evidence="3">
    <location>
        <begin position="47"/>
        <end position="173"/>
    </location>
</feature>
<dbReference type="KEGG" id="asem:NNL22_08395"/>
<dbReference type="InterPro" id="IPR005537">
    <property type="entry name" value="RAMP_III_fam"/>
</dbReference>
<evidence type="ECO:0000256" key="2">
    <source>
        <dbReference type="SAM" id="Coils"/>
    </source>
</evidence>
<evidence type="ECO:0000259" key="3">
    <source>
        <dbReference type="Pfam" id="PF03787"/>
    </source>
</evidence>
<dbReference type="CDD" id="cd09726">
    <property type="entry name" value="RAMP_I_III"/>
    <property type="match status" value="1"/>
</dbReference>
<evidence type="ECO:0000256" key="1">
    <source>
        <dbReference type="ARBA" id="ARBA00023118"/>
    </source>
</evidence>
<keyword evidence="2" id="KW-0175">Coiled coil</keyword>
<keyword evidence="1" id="KW-0051">Antiviral defense</keyword>
<dbReference type="NCBIfam" id="TIGR03986">
    <property type="entry name" value="TIGR03986 family CRISPR-associated RAMP protein"/>
    <property type="match status" value="1"/>
</dbReference>
<dbReference type="InterPro" id="IPR023825">
    <property type="entry name" value="CRISPR-assoc_RAMP_BGP1436"/>
</dbReference>
<dbReference type="Pfam" id="PF03787">
    <property type="entry name" value="RAMPs"/>
    <property type="match status" value="1"/>
</dbReference>
<gene>
    <name evidence="4" type="ORF">NNL22_08395</name>
</gene>
<reference evidence="4" key="1">
    <citation type="submission" date="2022-07" db="EMBL/GenBank/DDBJ databases">
        <title>Alkalimarinus sp. nov., isolated from gut of a Alitta virens.</title>
        <authorList>
            <person name="Yang A.I."/>
            <person name="Shin N.-R."/>
        </authorList>
    </citation>
    <scope>NUCLEOTIDE SEQUENCE</scope>
    <source>
        <strain evidence="4">FA028</strain>
    </source>
</reference>
<dbReference type="AlphaFoldDB" id="A0A9E8HU61"/>